<proteinExistence type="predicted"/>
<evidence type="ECO:0000256" key="3">
    <source>
        <dbReference type="ARBA" id="ARBA00023163"/>
    </source>
</evidence>
<dbReference type="InterPro" id="IPR001867">
    <property type="entry name" value="OmpR/PhoB-type_DNA-bd"/>
</dbReference>
<evidence type="ECO:0000313" key="9">
    <source>
        <dbReference type="Proteomes" id="UP000646745"/>
    </source>
</evidence>
<evidence type="ECO:0000256" key="5">
    <source>
        <dbReference type="PROSITE-ProRule" id="PRU01091"/>
    </source>
</evidence>
<comment type="caution">
    <text evidence="8">The sequence shown here is derived from an EMBL/GenBank/DDBJ whole genome shotgun (WGS) entry which is preliminary data.</text>
</comment>
<sequence>MPMTTSLPRIAIVEDNDDLREELRFYLSNQGFLVWDAANAEIFWKQLHRHPADIVLIDIGLPGEDGFSMLEFLHQMPGIGRVVMTARGGQQDRLRGLDLGADLFLVKPVNFSELAVSLKELGKRLQEAKGLQNGSSPDEKSGNWRLRLADACLITPSGLMLHLSPQELTLLDILIPAANHVFPRELLHDRLFTYVDEVDNHRIDVILSRLRQKARQQGIYLPIRSIFGKGIVFTDEAAS</sequence>
<organism evidence="8 9">
    <name type="scientific">Salinicola rhizosphaerae</name>
    <dbReference type="NCBI Taxonomy" id="1443141"/>
    <lineage>
        <taxon>Bacteria</taxon>
        <taxon>Pseudomonadati</taxon>
        <taxon>Pseudomonadota</taxon>
        <taxon>Gammaproteobacteria</taxon>
        <taxon>Oceanospirillales</taxon>
        <taxon>Halomonadaceae</taxon>
        <taxon>Salinicola</taxon>
    </lineage>
</organism>
<dbReference type="EMBL" id="BMZI01000003">
    <property type="protein sequence ID" value="GHB16207.1"/>
    <property type="molecule type" value="Genomic_DNA"/>
</dbReference>
<dbReference type="PROSITE" id="PS51755">
    <property type="entry name" value="OMPR_PHOB"/>
    <property type="match status" value="1"/>
</dbReference>
<evidence type="ECO:0000256" key="1">
    <source>
        <dbReference type="ARBA" id="ARBA00023015"/>
    </source>
</evidence>
<dbReference type="Pfam" id="PF00486">
    <property type="entry name" value="Trans_reg_C"/>
    <property type="match status" value="1"/>
</dbReference>
<evidence type="ECO:0000259" key="7">
    <source>
        <dbReference type="PROSITE" id="PS51755"/>
    </source>
</evidence>
<feature type="domain" description="Response regulatory" evidence="6">
    <location>
        <begin position="9"/>
        <end position="122"/>
    </location>
</feature>
<name>A0ABQ3DZC7_9GAMM</name>
<reference evidence="9" key="1">
    <citation type="journal article" date="2019" name="Int. J. Syst. Evol. Microbiol.">
        <title>The Global Catalogue of Microorganisms (GCM) 10K type strain sequencing project: providing services to taxonomists for standard genome sequencing and annotation.</title>
        <authorList>
            <consortium name="The Broad Institute Genomics Platform"/>
            <consortium name="The Broad Institute Genome Sequencing Center for Infectious Disease"/>
            <person name="Wu L."/>
            <person name="Ma J."/>
        </authorList>
    </citation>
    <scope>NUCLEOTIDE SEQUENCE [LARGE SCALE GENOMIC DNA]</scope>
    <source>
        <strain evidence="9">KCTC 32998</strain>
    </source>
</reference>
<evidence type="ECO:0008006" key="10">
    <source>
        <dbReference type="Google" id="ProtNLM"/>
    </source>
</evidence>
<protein>
    <recommendedName>
        <fullName evidence="10">DNA-binding response regulator</fullName>
    </recommendedName>
</protein>
<evidence type="ECO:0000256" key="4">
    <source>
        <dbReference type="PROSITE-ProRule" id="PRU00169"/>
    </source>
</evidence>
<dbReference type="Pfam" id="PF00072">
    <property type="entry name" value="Response_reg"/>
    <property type="match status" value="1"/>
</dbReference>
<dbReference type="InterPro" id="IPR036388">
    <property type="entry name" value="WH-like_DNA-bd_sf"/>
</dbReference>
<dbReference type="Proteomes" id="UP000646745">
    <property type="component" value="Unassembled WGS sequence"/>
</dbReference>
<dbReference type="SUPFAM" id="SSF46894">
    <property type="entry name" value="C-terminal effector domain of the bipartite response regulators"/>
    <property type="match status" value="1"/>
</dbReference>
<keyword evidence="2 5" id="KW-0238">DNA-binding</keyword>
<dbReference type="InterPro" id="IPR039420">
    <property type="entry name" value="WalR-like"/>
</dbReference>
<dbReference type="SUPFAM" id="SSF52172">
    <property type="entry name" value="CheY-like"/>
    <property type="match status" value="1"/>
</dbReference>
<dbReference type="InterPro" id="IPR016032">
    <property type="entry name" value="Sig_transdc_resp-reg_C-effctor"/>
</dbReference>
<dbReference type="Gene3D" id="1.10.10.10">
    <property type="entry name" value="Winged helix-like DNA-binding domain superfamily/Winged helix DNA-binding domain"/>
    <property type="match status" value="1"/>
</dbReference>
<dbReference type="InterPro" id="IPR011006">
    <property type="entry name" value="CheY-like_superfamily"/>
</dbReference>
<dbReference type="InterPro" id="IPR001789">
    <property type="entry name" value="Sig_transdc_resp-reg_receiver"/>
</dbReference>
<gene>
    <name evidence="8" type="ORF">GCM10009038_13330</name>
</gene>
<keyword evidence="9" id="KW-1185">Reference proteome</keyword>
<evidence type="ECO:0000313" key="8">
    <source>
        <dbReference type="EMBL" id="GHB16207.1"/>
    </source>
</evidence>
<accession>A0ABQ3DZC7</accession>
<dbReference type="CDD" id="cd00383">
    <property type="entry name" value="trans_reg_C"/>
    <property type="match status" value="1"/>
</dbReference>
<dbReference type="PROSITE" id="PS50110">
    <property type="entry name" value="RESPONSE_REGULATORY"/>
    <property type="match status" value="1"/>
</dbReference>
<feature type="domain" description="OmpR/PhoB-type" evidence="7">
    <location>
        <begin position="136"/>
        <end position="235"/>
    </location>
</feature>
<dbReference type="CDD" id="cd17574">
    <property type="entry name" value="REC_OmpR"/>
    <property type="match status" value="1"/>
</dbReference>
<keyword evidence="4" id="KW-0597">Phosphoprotein</keyword>
<keyword evidence="1" id="KW-0805">Transcription regulation</keyword>
<dbReference type="PANTHER" id="PTHR48111:SF67">
    <property type="entry name" value="TRANSCRIPTIONAL REGULATORY PROTEIN TCTD"/>
    <property type="match status" value="1"/>
</dbReference>
<dbReference type="Gene3D" id="3.40.50.2300">
    <property type="match status" value="1"/>
</dbReference>
<feature type="DNA-binding region" description="OmpR/PhoB-type" evidence="5">
    <location>
        <begin position="136"/>
        <end position="235"/>
    </location>
</feature>
<dbReference type="PANTHER" id="PTHR48111">
    <property type="entry name" value="REGULATOR OF RPOS"/>
    <property type="match status" value="1"/>
</dbReference>
<evidence type="ECO:0000259" key="6">
    <source>
        <dbReference type="PROSITE" id="PS50110"/>
    </source>
</evidence>
<feature type="modified residue" description="4-aspartylphosphate" evidence="4">
    <location>
        <position position="58"/>
    </location>
</feature>
<dbReference type="SMART" id="SM00448">
    <property type="entry name" value="REC"/>
    <property type="match status" value="1"/>
</dbReference>
<evidence type="ECO:0000256" key="2">
    <source>
        <dbReference type="ARBA" id="ARBA00023125"/>
    </source>
</evidence>
<dbReference type="SMART" id="SM00862">
    <property type="entry name" value="Trans_reg_C"/>
    <property type="match status" value="1"/>
</dbReference>
<keyword evidence="3" id="KW-0804">Transcription</keyword>